<evidence type="ECO:0000256" key="5">
    <source>
        <dbReference type="ARBA" id="ARBA00022485"/>
    </source>
</evidence>
<evidence type="ECO:0000256" key="11">
    <source>
        <dbReference type="ARBA" id="ARBA00023304"/>
    </source>
</evidence>
<dbReference type="InterPro" id="IPR001030">
    <property type="entry name" value="Acoase/IPM_deHydtase_lsu_aba"/>
</dbReference>
<feature type="binding site" evidence="12">
    <location>
        <position position="346"/>
    </location>
    <ligand>
        <name>[4Fe-4S] cluster</name>
        <dbReference type="ChEBI" id="CHEBI:49883"/>
    </ligand>
</feature>
<evidence type="ECO:0000256" key="8">
    <source>
        <dbReference type="ARBA" id="ARBA00023004"/>
    </source>
</evidence>
<dbReference type="NCBIfam" id="TIGR00170">
    <property type="entry name" value="leuC"/>
    <property type="match status" value="1"/>
</dbReference>
<keyword evidence="4 12" id="KW-0432">Leucine biosynthesis</keyword>
<dbReference type="InterPro" id="IPR050067">
    <property type="entry name" value="IPM_dehydratase_rel_enz"/>
</dbReference>
<reference evidence="14 15" key="1">
    <citation type="submission" date="2024-09" db="EMBL/GenBank/DDBJ databases">
        <authorList>
            <person name="Sun Q."/>
            <person name="Mori K."/>
        </authorList>
    </citation>
    <scope>NUCLEOTIDE SEQUENCE [LARGE SCALE GENOMIC DNA]</scope>
    <source>
        <strain evidence="14 15">JCM 3307</strain>
    </source>
</reference>
<dbReference type="NCBIfam" id="NF009116">
    <property type="entry name" value="PRK12466.1"/>
    <property type="match status" value="1"/>
</dbReference>
<comment type="caution">
    <text evidence="14">The sequence shown here is derived from an EMBL/GenBank/DDBJ whole genome shotgun (WGS) entry which is preliminary data.</text>
</comment>
<dbReference type="SUPFAM" id="SSF53732">
    <property type="entry name" value="Aconitase iron-sulfur domain"/>
    <property type="match status" value="1"/>
</dbReference>
<dbReference type="InterPro" id="IPR015931">
    <property type="entry name" value="Acnase/IPM_dHydase_lsu_aba_1/3"/>
</dbReference>
<evidence type="ECO:0000313" key="15">
    <source>
        <dbReference type="Proteomes" id="UP001589608"/>
    </source>
</evidence>
<dbReference type="GO" id="GO:0003861">
    <property type="term" value="F:3-isopropylmalate dehydratase activity"/>
    <property type="evidence" value="ECO:0007669"/>
    <property type="project" value="UniProtKB-EC"/>
</dbReference>
<organism evidence="14 15">
    <name type="scientific">Dactylosporangium vinaceum</name>
    <dbReference type="NCBI Taxonomy" id="53362"/>
    <lineage>
        <taxon>Bacteria</taxon>
        <taxon>Bacillati</taxon>
        <taxon>Actinomycetota</taxon>
        <taxon>Actinomycetes</taxon>
        <taxon>Micromonosporales</taxon>
        <taxon>Micromonosporaceae</taxon>
        <taxon>Dactylosporangium</taxon>
    </lineage>
</organism>
<gene>
    <name evidence="12 14" type="primary">leuC</name>
    <name evidence="14" type="ORF">ACFFTR_53340</name>
</gene>
<comment type="catalytic activity">
    <reaction evidence="1 12">
        <text>(2R,3S)-3-isopropylmalate = (2S)-2-isopropylmalate</text>
        <dbReference type="Rhea" id="RHEA:32287"/>
        <dbReference type="ChEBI" id="CHEBI:1178"/>
        <dbReference type="ChEBI" id="CHEBI:35121"/>
        <dbReference type="EC" id="4.2.1.33"/>
    </reaction>
</comment>
<evidence type="ECO:0000256" key="7">
    <source>
        <dbReference type="ARBA" id="ARBA00022723"/>
    </source>
</evidence>
<keyword evidence="15" id="KW-1185">Reference proteome</keyword>
<dbReference type="EMBL" id="JBHMCA010000094">
    <property type="protein sequence ID" value="MFB9451904.1"/>
    <property type="molecule type" value="Genomic_DNA"/>
</dbReference>
<evidence type="ECO:0000256" key="6">
    <source>
        <dbReference type="ARBA" id="ARBA00022605"/>
    </source>
</evidence>
<evidence type="ECO:0000256" key="1">
    <source>
        <dbReference type="ARBA" id="ARBA00000491"/>
    </source>
</evidence>
<dbReference type="InterPro" id="IPR036008">
    <property type="entry name" value="Aconitase_4Fe-4S_dom"/>
</dbReference>
<keyword evidence="9 12" id="KW-0411">Iron-sulfur</keyword>
<evidence type="ECO:0000256" key="9">
    <source>
        <dbReference type="ARBA" id="ARBA00023014"/>
    </source>
</evidence>
<dbReference type="InterPro" id="IPR018136">
    <property type="entry name" value="Aconitase_4Fe-4S_BS"/>
</dbReference>
<dbReference type="NCBIfam" id="NF004016">
    <property type="entry name" value="PRK05478.1"/>
    <property type="match status" value="1"/>
</dbReference>
<comment type="similarity">
    <text evidence="12">Belongs to the aconitase/IPM isomerase family. LeuC type 1 subfamily.</text>
</comment>
<feature type="binding site" evidence="12">
    <location>
        <position position="406"/>
    </location>
    <ligand>
        <name>[4Fe-4S] cluster</name>
        <dbReference type="ChEBI" id="CHEBI:49883"/>
    </ligand>
</feature>
<keyword evidence="5 12" id="KW-0004">4Fe-4S</keyword>
<accession>A0ABV5MSP6</accession>
<feature type="domain" description="Aconitase/3-isopropylmalate dehydratase large subunit alpha/beta/alpha" evidence="13">
    <location>
        <begin position="8"/>
        <end position="456"/>
    </location>
</feature>
<protein>
    <recommendedName>
        <fullName evidence="12">3-isopropylmalate dehydratase large subunit</fullName>
        <ecNumber evidence="12">4.2.1.33</ecNumber>
    </recommendedName>
    <alternativeName>
        <fullName evidence="12">Alpha-IPM isomerase</fullName>
        <shortName evidence="12">IPMI</shortName>
    </alternativeName>
    <alternativeName>
        <fullName evidence="12">Isopropylmalate isomerase</fullName>
    </alternativeName>
</protein>
<dbReference type="CDD" id="cd01583">
    <property type="entry name" value="IPMI"/>
    <property type="match status" value="1"/>
</dbReference>
<dbReference type="InterPro" id="IPR033941">
    <property type="entry name" value="IPMI_cat"/>
</dbReference>
<dbReference type="InterPro" id="IPR004430">
    <property type="entry name" value="3-IsopropMal_deHydase_lsu"/>
</dbReference>
<sequence length="466" mass="49470">MSATTLVEKLWDSHALRADTVDADLVYVDLHLIHEASSPQAFDGLRLAGRAVRRPELTLAVEDHNVPTDSLTIADPISRLQISTLRSNCAAAGIELFTLGDRRQGIVHVTVPERGYVQPGMTIVCGDSHTSTLGAFGALAFGVGTSDVEHVLATQTVAFDRPRSMAVEFTGVPPAGVTPKDLALALIARIGANGANGHAIEYRGPAVERMSMEGRMTLCNMSIEAGARAGLVAPDEVTAGYLRGRPHSPTGDAWDRARRHWDGLRTDPLAIFDRIVMIDTSGLQPYVTWGTNPGQAVRVDDRVPDPAAFDTPAARAAAERALAYMGLEPGTAMTDIAIDTVFVGSCTNGRIEDLRAVAEVLRDRRVASGVRMLVVPGSMQVRAQAEEEGLDRVFIAAGAQWRLSGCSMCPGMNPDRIGAPSRCVSTSNRNYEGRQGPGARTHLASPATAAASAVLGRIAAPGELSR</sequence>
<evidence type="ECO:0000256" key="2">
    <source>
        <dbReference type="ARBA" id="ARBA00002695"/>
    </source>
</evidence>
<dbReference type="EC" id="4.2.1.33" evidence="12"/>
<dbReference type="Pfam" id="PF00330">
    <property type="entry name" value="Aconitase"/>
    <property type="match status" value="1"/>
</dbReference>
<keyword evidence="7 12" id="KW-0479">Metal-binding</keyword>
<keyword evidence="8 12" id="KW-0408">Iron</keyword>
<dbReference type="HAMAP" id="MF_01026">
    <property type="entry name" value="LeuC_type1"/>
    <property type="match status" value="1"/>
</dbReference>
<comment type="subunit">
    <text evidence="12">Heterodimer of LeuC and LeuD.</text>
</comment>
<evidence type="ECO:0000256" key="10">
    <source>
        <dbReference type="ARBA" id="ARBA00023239"/>
    </source>
</evidence>
<evidence type="ECO:0000256" key="12">
    <source>
        <dbReference type="HAMAP-Rule" id="MF_01026"/>
    </source>
</evidence>
<dbReference type="RefSeq" id="WP_223104816.1">
    <property type="nucleotide sequence ID" value="NZ_CP061913.1"/>
</dbReference>
<name>A0ABV5MSP6_9ACTN</name>
<dbReference type="Proteomes" id="UP001589608">
    <property type="component" value="Unassembled WGS sequence"/>
</dbReference>
<proteinExistence type="inferred from homology"/>
<evidence type="ECO:0000259" key="13">
    <source>
        <dbReference type="Pfam" id="PF00330"/>
    </source>
</evidence>
<dbReference type="Gene3D" id="3.30.499.10">
    <property type="entry name" value="Aconitase, domain 3"/>
    <property type="match status" value="2"/>
</dbReference>
<keyword evidence="6 12" id="KW-0028">Amino-acid biosynthesis</keyword>
<dbReference type="PANTHER" id="PTHR43822">
    <property type="entry name" value="HOMOACONITASE, MITOCHONDRIAL-RELATED"/>
    <property type="match status" value="1"/>
</dbReference>
<keyword evidence="11 12" id="KW-0100">Branched-chain amino acid biosynthesis</keyword>
<dbReference type="PRINTS" id="PR00415">
    <property type="entry name" value="ACONITASE"/>
</dbReference>
<feature type="binding site" evidence="12">
    <location>
        <position position="409"/>
    </location>
    <ligand>
        <name>[4Fe-4S] cluster</name>
        <dbReference type="ChEBI" id="CHEBI:49883"/>
    </ligand>
</feature>
<comment type="pathway">
    <text evidence="3 12">Amino-acid biosynthesis; L-leucine biosynthesis; L-leucine from 3-methyl-2-oxobutanoate: step 2/4.</text>
</comment>
<comment type="cofactor">
    <cofactor evidence="12">
        <name>[4Fe-4S] cluster</name>
        <dbReference type="ChEBI" id="CHEBI:49883"/>
    </cofactor>
    <text evidence="12">Binds 1 [4Fe-4S] cluster per subunit.</text>
</comment>
<comment type="function">
    <text evidence="2 12">Catalyzes the isomerization between 2-isopropylmalate and 3-isopropylmalate, via the formation of 2-isopropylmaleate.</text>
</comment>
<evidence type="ECO:0000256" key="3">
    <source>
        <dbReference type="ARBA" id="ARBA00004729"/>
    </source>
</evidence>
<dbReference type="PROSITE" id="PS00450">
    <property type="entry name" value="ACONITASE_1"/>
    <property type="match status" value="1"/>
</dbReference>
<evidence type="ECO:0000313" key="14">
    <source>
        <dbReference type="EMBL" id="MFB9451904.1"/>
    </source>
</evidence>
<keyword evidence="10 12" id="KW-0456">Lyase</keyword>
<dbReference type="PANTHER" id="PTHR43822:SF9">
    <property type="entry name" value="3-ISOPROPYLMALATE DEHYDRATASE"/>
    <property type="match status" value="1"/>
</dbReference>
<evidence type="ECO:0000256" key="4">
    <source>
        <dbReference type="ARBA" id="ARBA00022430"/>
    </source>
</evidence>